<dbReference type="GO" id="GO:0005737">
    <property type="term" value="C:cytoplasm"/>
    <property type="evidence" value="ECO:0000318"/>
    <property type="project" value="GO_Central"/>
</dbReference>
<evidence type="ECO:0000259" key="8">
    <source>
        <dbReference type="Pfam" id="PF02770"/>
    </source>
</evidence>
<keyword evidence="3" id="KW-0285">Flavoprotein</keyword>
<evidence type="ECO:0000256" key="2">
    <source>
        <dbReference type="ARBA" id="ARBA00009347"/>
    </source>
</evidence>
<dbReference type="AlphaFoldDB" id="A7F3Y0"/>
<dbReference type="Pfam" id="PF00441">
    <property type="entry name" value="Acyl-CoA_dh_1"/>
    <property type="match status" value="1"/>
</dbReference>
<dbReference type="InterPro" id="IPR036250">
    <property type="entry name" value="AcylCo_DH-like_C"/>
</dbReference>
<dbReference type="GO" id="GO:0016853">
    <property type="term" value="F:isomerase activity"/>
    <property type="evidence" value="ECO:0007669"/>
    <property type="project" value="InterPro"/>
</dbReference>
<keyword evidence="4" id="KW-0274">FAD</keyword>
<dbReference type="Proteomes" id="UP000001312">
    <property type="component" value="Unassembled WGS sequence"/>
</dbReference>
<dbReference type="InterPro" id="IPR013786">
    <property type="entry name" value="AcylCoA_DH/ox_N"/>
</dbReference>
<dbReference type="STRING" id="665079.A7F3Y0"/>
<dbReference type="InterPro" id="IPR009100">
    <property type="entry name" value="AcylCoA_DH/oxidase_NM_dom_sf"/>
</dbReference>
<gene>
    <name evidence="10" type="ORF">SS1G_11976</name>
</gene>
<dbReference type="InParanoid" id="A7F3Y0"/>
<feature type="compositionally biased region" description="Pro residues" evidence="6">
    <location>
        <begin position="340"/>
        <end position="350"/>
    </location>
</feature>
<keyword evidence="5" id="KW-0560">Oxidoreductase</keyword>
<keyword evidence="11" id="KW-1185">Reference proteome</keyword>
<organism evidence="10 11">
    <name type="scientific">Sclerotinia sclerotiorum (strain ATCC 18683 / 1980 / Ss-1)</name>
    <name type="common">White mold</name>
    <name type="synonym">Whetzelinia sclerotiorum</name>
    <dbReference type="NCBI Taxonomy" id="665079"/>
    <lineage>
        <taxon>Eukaryota</taxon>
        <taxon>Fungi</taxon>
        <taxon>Dikarya</taxon>
        <taxon>Ascomycota</taxon>
        <taxon>Pezizomycotina</taxon>
        <taxon>Leotiomycetes</taxon>
        <taxon>Helotiales</taxon>
        <taxon>Sclerotiniaceae</taxon>
        <taxon>Sclerotinia</taxon>
    </lineage>
</organism>
<feature type="domain" description="Acyl-CoA dehydrogenase/oxidase C-terminal" evidence="7">
    <location>
        <begin position="641"/>
        <end position="797"/>
    </location>
</feature>
<evidence type="ECO:0000256" key="6">
    <source>
        <dbReference type="SAM" id="MobiDB-lite"/>
    </source>
</evidence>
<accession>A7F3Y0</accession>
<comment type="cofactor">
    <cofactor evidence="1">
        <name>FAD</name>
        <dbReference type="ChEBI" id="CHEBI:57692"/>
    </cofactor>
</comment>
<dbReference type="Gene3D" id="1.10.540.10">
    <property type="entry name" value="Acyl-CoA dehydrogenase/oxidase, N-terminal domain"/>
    <property type="match status" value="1"/>
</dbReference>
<evidence type="ECO:0000256" key="3">
    <source>
        <dbReference type="ARBA" id="ARBA00022630"/>
    </source>
</evidence>
<dbReference type="Gene3D" id="2.40.110.10">
    <property type="entry name" value="Butyryl-CoA Dehydrogenase, subunit A, domain 2"/>
    <property type="match status" value="1"/>
</dbReference>
<dbReference type="KEGG" id="ssl:SS1G_11976"/>
<proteinExistence type="inferred from homology"/>
<dbReference type="Pfam" id="PF01263">
    <property type="entry name" value="Aldose_epim"/>
    <property type="match status" value="1"/>
</dbReference>
<dbReference type="PROSITE" id="PS00545">
    <property type="entry name" value="ALDOSE_1_EPIMERASE"/>
    <property type="match status" value="1"/>
</dbReference>
<dbReference type="SUPFAM" id="SSF56645">
    <property type="entry name" value="Acyl-CoA dehydrogenase NM domain-like"/>
    <property type="match status" value="1"/>
</dbReference>
<comment type="similarity">
    <text evidence="2">Belongs to the acyl-CoA dehydrogenase family.</text>
</comment>
<evidence type="ECO:0000313" key="10">
    <source>
        <dbReference type="EMBL" id="EDN97451.1"/>
    </source>
</evidence>
<dbReference type="Gene3D" id="1.20.140.10">
    <property type="entry name" value="Butyryl-CoA Dehydrogenase, subunit A, domain 3"/>
    <property type="match status" value="1"/>
</dbReference>
<evidence type="ECO:0000256" key="5">
    <source>
        <dbReference type="ARBA" id="ARBA00023002"/>
    </source>
</evidence>
<dbReference type="GO" id="GO:0030246">
    <property type="term" value="F:carbohydrate binding"/>
    <property type="evidence" value="ECO:0007669"/>
    <property type="project" value="InterPro"/>
</dbReference>
<dbReference type="InterPro" id="IPR050741">
    <property type="entry name" value="Acyl-CoA_dehydrogenase"/>
</dbReference>
<dbReference type="InterPro" id="IPR009075">
    <property type="entry name" value="AcylCo_DH/oxidase_C"/>
</dbReference>
<dbReference type="GO" id="GO:0050660">
    <property type="term" value="F:flavin adenine dinucleotide binding"/>
    <property type="evidence" value="ECO:0007669"/>
    <property type="project" value="InterPro"/>
</dbReference>
<name>A7F3Y0_SCLS1</name>
<protein>
    <submittedName>
        <fullName evidence="10">Uncharacterized protein</fullName>
    </submittedName>
</protein>
<feature type="domain" description="Acyl-CoA dehydrogenase/oxidase N-terminal" evidence="9">
    <location>
        <begin position="405"/>
        <end position="530"/>
    </location>
</feature>
<feature type="region of interest" description="Disordered" evidence="6">
    <location>
        <begin position="334"/>
        <end position="359"/>
    </location>
</feature>
<evidence type="ECO:0000256" key="1">
    <source>
        <dbReference type="ARBA" id="ARBA00001974"/>
    </source>
</evidence>
<dbReference type="InterPro" id="IPR011013">
    <property type="entry name" value="Gal_mutarotase_sf_dom"/>
</dbReference>
<dbReference type="InterPro" id="IPR014718">
    <property type="entry name" value="GH-type_carb-bd"/>
</dbReference>
<dbReference type="InterPro" id="IPR006091">
    <property type="entry name" value="Acyl-CoA_Oxase/DH_mid-dom"/>
</dbReference>
<sequence length="809" mass="89530">MSLEADFEFLSLGAIIQTFLVPTKDKPLNIVQSFPTAELYQKYNQPFFGETIGRVANRISNAKINSLNGKSYALAQNNGVNALHGGINGWGKRVWQGPKLVGTRQIPGVEGLEGGESVQFTLKDEDGEEGYPGTLDVSVVYTTGKQKVDGKEVRVLAMEYEVKLVDDGKGVEETVVNVTNHSYFNLSGKSTIEGTQVTLCTNEYLPVDDGGIPTSGPKAYESITPNKEFTLGPEEPNVDDCFIVDTKSDFLFVFQSSQSKAENGHVYLCTEMYLGIRSRRCLRPHQIPKTTIQVEKRSSQESLGKDASKQFWKYHNEGILKKYKAKLQVGSLDTKKAAAPPTPPATPPPAKEAVKPQAESGAVVPVPANDAKQAVDESEPLDPYGDLIPFGDPSWYQGYHSPYFNETHAALREEIREWVSAEIEPNVGEWDEARKVPDEIYKQMGTRGYLAGLMGMHYPTQYTQNRIKSVPPEKWDLFHEMLLTDELSRAASGGFVWNVIGGFGIGCPPLVKFGKKPLVERILPGILNGDKRICLAITEPDAGSDVANLTCEAKLTEDGKHYIVNGEKKWITNGVWCDYFTTAVRTGKDGMNGVSVLLIERSAGGVSTRKMDCQGVWSSGTTYITFEDVKVPVENLIGKENQGFKVIMTNFNHERIGIIIQCLRFSRVCYEESVKYAHKRRTFGKKLIDHPVIRLKLAHMARQIEASYSWLESLIYQCSKMGETEAMLRLGGPIASLKAQATVTFEFCAREASQIFGGLSYSRGGQGGKVERLYRDVRAYAIPGGSEEIMLDLSIRQSLRVGKALGMKL</sequence>
<dbReference type="FunFam" id="2.40.110.10:FF:000002">
    <property type="entry name" value="Acyl-CoA dehydrogenase fadE12"/>
    <property type="match status" value="1"/>
</dbReference>
<dbReference type="SUPFAM" id="SSF47203">
    <property type="entry name" value="Acyl-CoA dehydrogenase C-terminal domain-like"/>
    <property type="match status" value="1"/>
</dbReference>
<evidence type="ECO:0000256" key="4">
    <source>
        <dbReference type="ARBA" id="ARBA00022827"/>
    </source>
</evidence>
<dbReference type="GO" id="GO:0003995">
    <property type="term" value="F:acyl-CoA dehydrogenase activity"/>
    <property type="evidence" value="ECO:0000318"/>
    <property type="project" value="GO_Central"/>
</dbReference>
<feature type="domain" description="Acyl-CoA oxidase/dehydrogenase middle" evidence="8">
    <location>
        <begin position="534"/>
        <end position="629"/>
    </location>
</feature>
<dbReference type="Pfam" id="PF02771">
    <property type="entry name" value="Acyl-CoA_dh_N"/>
    <property type="match status" value="1"/>
</dbReference>
<dbReference type="InterPro" id="IPR008183">
    <property type="entry name" value="Aldose_1/G6P_1-epimerase"/>
</dbReference>
<dbReference type="InterPro" id="IPR037069">
    <property type="entry name" value="AcylCoA_DH/ox_N_sf"/>
</dbReference>
<dbReference type="GO" id="GO:0033539">
    <property type="term" value="P:fatty acid beta-oxidation using acyl-CoA dehydrogenase"/>
    <property type="evidence" value="ECO:0000318"/>
    <property type="project" value="GO_Central"/>
</dbReference>
<dbReference type="Gene3D" id="2.70.98.10">
    <property type="match status" value="1"/>
</dbReference>
<dbReference type="Pfam" id="PF02770">
    <property type="entry name" value="Acyl-CoA_dh_M"/>
    <property type="match status" value="1"/>
</dbReference>
<dbReference type="PANTHER" id="PTHR48083">
    <property type="entry name" value="MEDIUM-CHAIN SPECIFIC ACYL-COA DEHYDROGENASE, MITOCHONDRIAL-RELATED"/>
    <property type="match status" value="1"/>
</dbReference>
<dbReference type="PANTHER" id="PTHR48083:SF28">
    <property type="entry name" value="ACYL-COA DEHYDROGENASE FAMILY PROTEIN (AFU_ORTHOLOGUE AFUA_6G10880)-RELATED"/>
    <property type="match status" value="1"/>
</dbReference>
<evidence type="ECO:0000259" key="9">
    <source>
        <dbReference type="Pfam" id="PF02771"/>
    </source>
</evidence>
<dbReference type="GeneID" id="5482866"/>
<evidence type="ECO:0000313" key="11">
    <source>
        <dbReference type="Proteomes" id="UP000001312"/>
    </source>
</evidence>
<dbReference type="GO" id="GO:0005975">
    <property type="term" value="P:carbohydrate metabolic process"/>
    <property type="evidence" value="ECO:0007669"/>
    <property type="project" value="InterPro"/>
</dbReference>
<reference evidence="11" key="1">
    <citation type="journal article" date="2011" name="PLoS Genet.">
        <title>Genomic analysis of the necrotrophic fungal pathogens Sclerotinia sclerotiorum and Botrytis cinerea.</title>
        <authorList>
            <person name="Amselem J."/>
            <person name="Cuomo C.A."/>
            <person name="van Kan J.A."/>
            <person name="Viaud M."/>
            <person name="Benito E.P."/>
            <person name="Couloux A."/>
            <person name="Coutinho P.M."/>
            <person name="de Vries R.P."/>
            <person name="Dyer P.S."/>
            <person name="Fillinger S."/>
            <person name="Fournier E."/>
            <person name="Gout L."/>
            <person name="Hahn M."/>
            <person name="Kohn L."/>
            <person name="Lapalu N."/>
            <person name="Plummer K.M."/>
            <person name="Pradier J.M."/>
            <person name="Quevillon E."/>
            <person name="Sharon A."/>
            <person name="Simon A."/>
            <person name="ten Have A."/>
            <person name="Tudzynski B."/>
            <person name="Tudzynski P."/>
            <person name="Wincker P."/>
            <person name="Andrew M."/>
            <person name="Anthouard V."/>
            <person name="Beever R.E."/>
            <person name="Beffa R."/>
            <person name="Benoit I."/>
            <person name="Bouzid O."/>
            <person name="Brault B."/>
            <person name="Chen Z."/>
            <person name="Choquer M."/>
            <person name="Collemare J."/>
            <person name="Cotton P."/>
            <person name="Danchin E.G."/>
            <person name="Da Silva C."/>
            <person name="Gautier A."/>
            <person name="Giraud C."/>
            <person name="Giraud T."/>
            <person name="Gonzalez C."/>
            <person name="Grossetete S."/>
            <person name="Guldener U."/>
            <person name="Henrissat B."/>
            <person name="Howlett B.J."/>
            <person name="Kodira C."/>
            <person name="Kretschmer M."/>
            <person name="Lappartient A."/>
            <person name="Leroch M."/>
            <person name="Levis C."/>
            <person name="Mauceli E."/>
            <person name="Neuveglise C."/>
            <person name="Oeser B."/>
            <person name="Pearson M."/>
            <person name="Poulain J."/>
            <person name="Poussereau N."/>
            <person name="Quesneville H."/>
            <person name="Rascle C."/>
            <person name="Schumacher J."/>
            <person name="Segurens B."/>
            <person name="Sexton A."/>
            <person name="Silva E."/>
            <person name="Sirven C."/>
            <person name="Soanes D.M."/>
            <person name="Talbot N.J."/>
            <person name="Templeton M."/>
            <person name="Yandava C."/>
            <person name="Yarden O."/>
            <person name="Zeng Q."/>
            <person name="Rollins J.A."/>
            <person name="Lebrun M.H."/>
            <person name="Dickman M."/>
        </authorList>
    </citation>
    <scope>NUCLEOTIDE SEQUENCE [LARGE SCALE GENOMIC DNA]</scope>
    <source>
        <strain evidence="11">ATCC 18683 / 1980 / Ss-1</strain>
    </source>
</reference>
<dbReference type="SUPFAM" id="SSF74650">
    <property type="entry name" value="Galactose mutarotase-like"/>
    <property type="match status" value="1"/>
</dbReference>
<dbReference type="InterPro" id="IPR018052">
    <property type="entry name" value="Ald1_epimerase_CS"/>
</dbReference>
<evidence type="ECO:0000259" key="7">
    <source>
        <dbReference type="Pfam" id="PF00441"/>
    </source>
</evidence>
<dbReference type="RefSeq" id="XP_001586947.1">
    <property type="nucleotide sequence ID" value="XM_001586897.1"/>
</dbReference>
<dbReference type="InterPro" id="IPR046373">
    <property type="entry name" value="Acyl-CoA_Oxase/DH_mid-dom_sf"/>
</dbReference>
<dbReference type="EMBL" id="CH476640">
    <property type="protein sequence ID" value="EDN97451.1"/>
    <property type="molecule type" value="Genomic_DNA"/>
</dbReference>